<organism evidence="4 5">
    <name type="scientific">Pichia sorbitophila (strain ATCC MYA-4447 / BCRC 22081 / CBS 7064 / NBRC 10061 / NRRL Y-12695)</name>
    <name type="common">Hybrid yeast</name>
    <dbReference type="NCBI Taxonomy" id="559304"/>
    <lineage>
        <taxon>Eukaryota</taxon>
        <taxon>Fungi</taxon>
        <taxon>Dikarya</taxon>
        <taxon>Ascomycota</taxon>
        <taxon>Saccharomycotina</taxon>
        <taxon>Pichiomycetes</taxon>
        <taxon>Debaryomycetaceae</taxon>
        <taxon>Millerozyma</taxon>
    </lineage>
</organism>
<dbReference type="FunCoup" id="G8Y2C3">
    <property type="interactions" value="455"/>
</dbReference>
<evidence type="ECO:0000259" key="3">
    <source>
        <dbReference type="PROSITE" id="PS50280"/>
    </source>
</evidence>
<dbReference type="EC" id="2.1.1.-" evidence="1"/>
<dbReference type="GO" id="GO:0032259">
    <property type="term" value="P:methylation"/>
    <property type="evidence" value="ECO:0007669"/>
    <property type="project" value="UniProtKB-KW"/>
</dbReference>
<dbReference type="Proteomes" id="UP000005222">
    <property type="component" value="Chromosome M"/>
</dbReference>
<comment type="similarity">
    <text evidence="1">Belongs to the class V-like SAM-binding methyltransferase superfamily. Histone-lysine methyltransferase family. SETD6 subfamily.</text>
</comment>
<dbReference type="OMA" id="RESAEDM"/>
<dbReference type="InterPro" id="IPR001214">
    <property type="entry name" value="SET_dom"/>
</dbReference>
<reference evidence="4 5" key="1">
    <citation type="journal article" date="2012" name="G3 (Bethesda)">
        <title>Pichia sorbitophila, an interspecies yeast hybrid reveals early steps of genome resolution following polyploidization.</title>
        <authorList>
            <person name="Leh Louis V."/>
            <person name="Despons L."/>
            <person name="Friedrich A."/>
            <person name="Martin T."/>
            <person name="Durrens P."/>
            <person name="Casaregola S."/>
            <person name="Neuveglise C."/>
            <person name="Fairhead C."/>
            <person name="Marck C."/>
            <person name="Cruz J.A."/>
            <person name="Straub M.L."/>
            <person name="Kugler V."/>
            <person name="Sacerdot C."/>
            <person name="Uzunov Z."/>
            <person name="Thierry A."/>
            <person name="Weiss S."/>
            <person name="Bleykasten C."/>
            <person name="De Montigny J."/>
            <person name="Jacques N."/>
            <person name="Jung P."/>
            <person name="Lemaire M."/>
            <person name="Mallet S."/>
            <person name="Morel G."/>
            <person name="Richard G.F."/>
            <person name="Sarkar A."/>
            <person name="Savel G."/>
            <person name="Schacherer J."/>
            <person name="Seret M.L."/>
            <person name="Talla E."/>
            <person name="Samson G."/>
            <person name="Jubin C."/>
            <person name="Poulain J."/>
            <person name="Vacherie B."/>
            <person name="Barbe V."/>
            <person name="Pelletier E."/>
            <person name="Sherman D.J."/>
            <person name="Westhof E."/>
            <person name="Weissenbach J."/>
            <person name="Baret P.V."/>
            <person name="Wincker P."/>
            <person name="Gaillardin C."/>
            <person name="Dujon B."/>
            <person name="Souciet J.L."/>
        </authorList>
    </citation>
    <scope>NUCLEOTIDE SEQUENCE [LARGE SCALE GENOMIC DNA]</scope>
    <source>
        <strain evidence="5">ATCC MYA-4447 / BCRC 22081 / CBS 7064 / NBRC 10061 / NRRL Y-12695</strain>
    </source>
</reference>
<keyword evidence="5" id="KW-1185">Reference proteome</keyword>
<evidence type="ECO:0000313" key="4">
    <source>
        <dbReference type="EMBL" id="CCE85934.1"/>
    </source>
</evidence>
<feature type="compositionally biased region" description="Acidic residues" evidence="2">
    <location>
        <begin position="210"/>
        <end position="221"/>
    </location>
</feature>
<gene>
    <name evidence="4" type="primary">Piso0_005574</name>
    <name evidence="4" type="ORF">GNLVRS01_PISO0M17656g</name>
</gene>
<dbReference type="Gene3D" id="3.90.1410.10">
    <property type="entry name" value="set domain protein methyltransferase, domain 1"/>
    <property type="match status" value="1"/>
</dbReference>
<proteinExistence type="inferred from homology"/>
<keyword evidence="1" id="KW-0808">Transferase</keyword>
<comment type="subcellular location">
    <subcellularLocation>
        <location evidence="1">Nucleus</location>
    </subcellularLocation>
</comment>
<accession>G8Y2C3</accession>
<keyword evidence="1" id="KW-0949">S-adenosyl-L-methionine</keyword>
<protein>
    <recommendedName>
        <fullName evidence="1">Ribosomal lysine N-methyltransferase 4</fullName>
        <ecNumber evidence="1">2.1.1.-</ecNumber>
    </recommendedName>
</protein>
<dbReference type="PANTHER" id="PTHR13271">
    <property type="entry name" value="UNCHARACTERIZED PUTATIVE METHYLTRANSFERASE"/>
    <property type="match status" value="1"/>
</dbReference>
<dbReference type="GO" id="GO:0016279">
    <property type="term" value="F:protein-lysine N-methyltransferase activity"/>
    <property type="evidence" value="ECO:0007669"/>
    <property type="project" value="UniProtKB-UniRule"/>
</dbReference>
<dbReference type="PANTHER" id="PTHR13271:SF34">
    <property type="entry name" value="N-LYSINE METHYLTRANSFERASE SETD6"/>
    <property type="match status" value="1"/>
</dbReference>
<dbReference type="STRING" id="559304.G8Y2C3"/>
<feature type="domain" description="SET" evidence="3">
    <location>
        <begin position="26"/>
        <end position="273"/>
    </location>
</feature>
<name>G8Y2C3_PICSO</name>
<evidence type="ECO:0000313" key="5">
    <source>
        <dbReference type="Proteomes" id="UP000005222"/>
    </source>
</evidence>
<dbReference type="FunFam" id="3.90.1410.10:FF:000007">
    <property type="entry name" value="Ribosomal lysine N-methyltransferase 4"/>
    <property type="match status" value="1"/>
</dbReference>
<evidence type="ECO:0000256" key="1">
    <source>
        <dbReference type="PIRNR" id="PIRNR011771"/>
    </source>
</evidence>
<dbReference type="GO" id="GO:0005634">
    <property type="term" value="C:nucleus"/>
    <property type="evidence" value="ECO:0007669"/>
    <property type="project" value="UniProtKB-SubCell"/>
</dbReference>
<dbReference type="OrthoDB" id="341421at2759"/>
<keyword evidence="1" id="KW-0489">Methyltransferase</keyword>
<feature type="region of interest" description="Disordered" evidence="2">
    <location>
        <begin position="202"/>
        <end position="221"/>
    </location>
</feature>
<evidence type="ECO:0000256" key="2">
    <source>
        <dbReference type="SAM" id="MobiDB-lite"/>
    </source>
</evidence>
<dbReference type="AlphaFoldDB" id="G8Y2C3"/>
<sequence>MSASVFDKATTEFIEWLQNNGVKISPKVKIEDLRSQNQGRGLVATEDIEEEETLFTLPENTLLSIRNNSLLSQKPHLREKLEALTSWESLIVILLYEVYAISDSKWKQYFEVLPIRDSANYKSDQLMFWSEEELALLKPSLIVERIGRESAEDMYNKLFPGLVVEELGINELKDVTLEQYHSVASLIMSYSFDVFDVLKNPENEQNSDASDSDENDDEDDEDRELIKAMVPLADTLNADTKLHNASLTPSGSDLRMVAIKNIKKGGQIYNTYSDHPNSEILRRYGYIESDGSKYDFGEVPLRIIKNHFTQKMGLSSDSFDRVTTVLKKIAEEGGAEDHQNIVLDSYDCFKDYEVIIELTFIIQVLSLLSSINQKYLLHQMNEDELYSTIFLVYKKCYKLIESGKLTNSFISNYRQILESRMEEYTSDVINTASDKVNSSRHSMSRIVLRSEYISLKNCLEVGKVFNNEFGKFKFIAEEKATQDIIKKRFSDSDGSSKKISKKH</sequence>
<dbReference type="InterPro" id="IPR050600">
    <property type="entry name" value="SETD3_SETD6_MTase"/>
</dbReference>
<dbReference type="PIRSF" id="PIRSF011771">
    <property type="entry name" value="RMS1_SET"/>
    <property type="match status" value="1"/>
</dbReference>
<dbReference type="PROSITE" id="PS50280">
    <property type="entry name" value="SET"/>
    <property type="match status" value="1"/>
</dbReference>
<dbReference type="eggNOG" id="KOG1338">
    <property type="taxonomic scope" value="Eukaryota"/>
</dbReference>
<dbReference type="EMBL" id="FO082047">
    <property type="protein sequence ID" value="CCE85934.1"/>
    <property type="molecule type" value="Genomic_DNA"/>
</dbReference>
<comment type="function">
    <text evidence="1">S-adenosyl-L-methionine-dependent protein-lysine N-methyltransferase that monomethylates 60S ribosomal protein L42.</text>
</comment>
<dbReference type="Pfam" id="PF00856">
    <property type="entry name" value="SET"/>
    <property type="match status" value="1"/>
</dbReference>
<dbReference type="InterPro" id="IPR011383">
    <property type="entry name" value="N-lys_methylase_SETD6"/>
</dbReference>
<dbReference type="InterPro" id="IPR046341">
    <property type="entry name" value="SET_dom_sf"/>
</dbReference>
<dbReference type="InParanoid" id="G8Y2C3"/>
<dbReference type="SUPFAM" id="SSF82199">
    <property type="entry name" value="SET domain"/>
    <property type="match status" value="1"/>
</dbReference>
<dbReference type="HOGENOM" id="CLU_017135_0_0_1"/>
<keyword evidence="1" id="KW-0539">Nucleus</keyword>